<reference evidence="1" key="1">
    <citation type="submission" date="2024-06" db="EMBL/GenBank/DDBJ databases">
        <title>Intestivirid acquisition increases across infancy in a wild primate population.</title>
        <authorList>
            <person name="Schneider-Creas I.A."/>
            <person name="Moya I.L."/>
            <person name="Chiou K.L."/>
            <person name="Baniel A."/>
            <person name="Azanaw Haile A."/>
            <person name="Kebede F."/>
            <person name="Abebe B."/>
            <person name="Snyder-Mackler N."/>
            <person name="Varsani A."/>
        </authorList>
    </citation>
    <scope>NUCLEOTIDE SEQUENCE</scope>
    <source>
        <strain evidence="1">Int_RNL_2018_1252_VOL</strain>
    </source>
</reference>
<proteinExistence type="predicted"/>
<dbReference type="EMBL" id="PP965495">
    <property type="protein sequence ID" value="XCO00091.1"/>
    <property type="molecule type" value="Genomic_DNA"/>
</dbReference>
<name>A0AAU8MHT2_9CAUD</name>
<protein>
    <submittedName>
        <fullName evidence="1">Uncharacterized protein</fullName>
    </submittedName>
</protein>
<sequence length="43" mass="5465">MWYASNKFIKEYEKCLKDWFKKNKHEHETYFNTSDIFLCKKNK</sequence>
<accession>A0AAU8MHT2</accession>
<evidence type="ECO:0000313" key="1">
    <source>
        <dbReference type="EMBL" id="XCO00091.1"/>
    </source>
</evidence>
<organism evidence="1">
    <name type="scientific">Geladintestivirus 5</name>
    <dbReference type="NCBI Taxonomy" id="3233137"/>
    <lineage>
        <taxon>Viruses</taxon>
        <taxon>Duplodnaviria</taxon>
        <taxon>Heunggongvirae</taxon>
        <taxon>Uroviricota</taxon>
        <taxon>Caudoviricetes</taxon>
        <taxon>Crassvirales</taxon>
    </lineage>
</organism>